<dbReference type="RefSeq" id="WP_234946691.1">
    <property type="nucleotide sequence ID" value="NZ_FQXN01000001.1"/>
</dbReference>
<evidence type="ECO:0000313" key="4">
    <source>
        <dbReference type="Proteomes" id="UP000242592"/>
    </source>
</evidence>
<dbReference type="InterPro" id="IPR002901">
    <property type="entry name" value="MGlyc_endo_b_GlcNAc-like_dom"/>
</dbReference>
<reference evidence="4" key="1">
    <citation type="submission" date="2016-11" db="EMBL/GenBank/DDBJ databases">
        <authorList>
            <person name="Varghese N."/>
            <person name="Submissions S."/>
        </authorList>
    </citation>
    <scope>NUCLEOTIDE SEQUENCE [LARGE SCALE GENOMIC DNA]</scope>
    <source>
        <strain evidence="4">DSM 15807</strain>
    </source>
</reference>
<dbReference type="Pfam" id="PF01832">
    <property type="entry name" value="Glucosaminidase"/>
    <property type="match status" value="1"/>
</dbReference>
<organism evidence="3 4">
    <name type="scientific">Thermosipho atlanticus DSM 15807</name>
    <dbReference type="NCBI Taxonomy" id="1123380"/>
    <lineage>
        <taxon>Bacteria</taxon>
        <taxon>Thermotogati</taxon>
        <taxon>Thermotogota</taxon>
        <taxon>Thermotogae</taxon>
        <taxon>Thermotogales</taxon>
        <taxon>Fervidobacteriaceae</taxon>
        <taxon>Thermosipho</taxon>
    </lineage>
</organism>
<keyword evidence="4" id="KW-1185">Reference proteome</keyword>
<gene>
    <name evidence="3" type="ORF">SAMN02745199_0108</name>
</gene>
<dbReference type="STRING" id="1123380.SAMN02745199_0108"/>
<accession>A0A1M5QSG7</accession>
<dbReference type="Gene3D" id="1.10.530.10">
    <property type="match status" value="1"/>
</dbReference>
<feature type="transmembrane region" description="Helical" evidence="1">
    <location>
        <begin position="6"/>
        <end position="24"/>
    </location>
</feature>
<evidence type="ECO:0000256" key="1">
    <source>
        <dbReference type="SAM" id="Phobius"/>
    </source>
</evidence>
<keyword evidence="1" id="KW-1133">Transmembrane helix</keyword>
<keyword evidence="1" id="KW-0472">Membrane</keyword>
<name>A0A1M5QSG7_9BACT</name>
<feature type="domain" description="Mannosyl-glycoprotein endo-beta-N-acetylglucosamidase-like" evidence="2">
    <location>
        <begin position="138"/>
        <end position="224"/>
    </location>
</feature>
<sequence length="265" mass="30914">MKRLAIILILTFILIVIFDLYFNISWDFKREFVYVIPNELTIEYDSWKELKDFFDEIGYNSLEDLSNINIIVKRFPEDFNEAPTNVRKELFLKILVPIIRKVNSEIMSERKEILKAIKQKNSKVLMEYMKKYDAQSIDDLLLKVDIIPEDLAIAQAAIESAWGTSRFAQEANNIFGEWTFSPGTGIVPKNRPLGATYEIEIFDDLLDSMRSYALNLNKLPFYEDFRLIRAGKKKGHPADGLLRYSELGEEYVKIVKIVMEHLPEL</sequence>
<dbReference type="AlphaFoldDB" id="A0A1M5QSG7"/>
<protein>
    <submittedName>
        <fullName evidence="3">Bax protein</fullName>
    </submittedName>
</protein>
<dbReference type="PANTHER" id="PTHR40572:SF1">
    <property type="entry name" value="PROTEIN BAX"/>
    <property type="match status" value="1"/>
</dbReference>
<evidence type="ECO:0000313" key="3">
    <source>
        <dbReference type="EMBL" id="SHH16796.1"/>
    </source>
</evidence>
<dbReference type="EMBL" id="FQXN01000001">
    <property type="protein sequence ID" value="SHH16796.1"/>
    <property type="molecule type" value="Genomic_DNA"/>
</dbReference>
<proteinExistence type="predicted"/>
<dbReference type="PANTHER" id="PTHR40572">
    <property type="entry name" value="PROTEIN BAX"/>
    <property type="match status" value="1"/>
</dbReference>
<dbReference type="Proteomes" id="UP000242592">
    <property type="component" value="Unassembled WGS sequence"/>
</dbReference>
<keyword evidence="1" id="KW-0812">Transmembrane</keyword>
<evidence type="ECO:0000259" key="2">
    <source>
        <dbReference type="Pfam" id="PF01832"/>
    </source>
</evidence>
<dbReference type="GO" id="GO:0004040">
    <property type="term" value="F:amidase activity"/>
    <property type="evidence" value="ECO:0007669"/>
    <property type="project" value="InterPro"/>
</dbReference>
<dbReference type="InterPro" id="IPR053195">
    <property type="entry name" value="Bax-like"/>
</dbReference>